<feature type="transmembrane region" description="Helical" evidence="2">
    <location>
        <begin position="2909"/>
        <end position="2928"/>
    </location>
</feature>
<reference evidence="5" key="2">
    <citation type="submission" date="2020-05" db="UniProtKB">
        <authorList>
            <consortium name="EnsemblMetazoa"/>
        </authorList>
    </citation>
    <scope>IDENTIFICATION</scope>
</reference>
<accession>A0A084W8P2</accession>
<feature type="transmembrane region" description="Helical" evidence="2">
    <location>
        <begin position="2730"/>
        <end position="2748"/>
    </location>
</feature>
<evidence type="ECO:0000256" key="2">
    <source>
        <dbReference type="SAM" id="Phobius"/>
    </source>
</evidence>
<feature type="domain" description="Tox-SGS" evidence="3">
    <location>
        <begin position="3142"/>
        <end position="3239"/>
    </location>
</feature>
<dbReference type="InterPro" id="IPR050708">
    <property type="entry name" value="T6SS_VgrG/RHS"/>
</dbReference>
<gene>
    <name evidence="4" type="ORF">ZHAS_00014625</name>
</gene>
<protein>
    <submittedName>
        <fullName evidence="5">Tox-SGS domain-containing protein</fullName>
    </submittedName>
</protein>
<feature type="transmembrane region" description="Helical" evidence="2">
    <location>
        <begin position="2868"/>
        <end position="2889"/>
    </location>
</feature>
<evidence type="ECO:0000313" key="4">
    <source>
        <dbReference type="EMBL" id="KFB46586.1"/>
    </source>
</evidence>
<dbReference type="OMA" id="SSEGAMF"/>
<evidence type="ECO:0000256" key="1">
    <source>
        <dbReference type="SAM" id="MobiDB-lite"/>
    </source>
</evidence>
<dbReference type="Pfam" id="PF15651">
    <property type="entry name" value="Tox-SGS"/>
    <property type="match status" value="1"/>
</dbReference>
<keyword evidence="6" id="KW-1185">Reference proteome</keyword>
<dbReference type="InterPro" id="IPR028901">
    <property type="entry name" value="Tox-SGS_dom"/>
</dbReference>
<feature type="transmembrane region" description="Helical" evidence="2">
    <location>
        <begin position="2768"/>
        <end position="2793"/>
    </location>
</feature>
<dbReference type="Gene3D" id="2.180.10.10">
    <property type="entry name" value="RHS repeat-associated core"/>
    <property type="match status" value="2"/>
</dbReference>
<name>A0A084W8P2_ANOSI</name>
<dbReference type="EnsemblMetazoa" id="ASIC014625-RA">
    <property type="protein sequence ID" value="ASIC014625-PA"/>
    <property type="gene ID" value="ASIC014625"/>
</dbReference>
<keyword evidence="2" id="KW-0812">Transmembrane</keyword>
<feature type="transmembrane region" description="Helical" evidence="2">
    <location>
        <begin position="2799"/>
        <end position="2820"/>
    </location>
</feature>
<evidence type="ECO:0000259" key="3">
    <source>
        <dbReference type="Pfam" id="PF15651"/>
    </source>
</evidence>
<evidence type="ECO:0000313" key="6">
    <source>
        <dbReference type="Proteomes" id="UP000030765"/>
    </source>
</evidence>
<organism evidence="4">
    <name type="scientific">Anopheles sinensis</name>
    <name type="common">Mosquito</name>
    <dbReference type="NCBI Taxonomy" id="74873"/>
    <lineage>
        <taxon>Eukaryota</taxon>
        <taxon>Metazoa</taxon>
        <taxon>Ecdysozoa</taxon>
        <taxon>Arthropoda</taxon>
        <taxon>Hexapoda</taxon>
        <taxon>Insecta</taxon>
        <taxon>Pterygota</taxon>
        <taxon>Neoptera</taxon>
        <taxon>Endopterygota</taxon>
        <taxon>Diptera</taxon>
        <taxon>Nematocera</taxon>
        <taxon>Culicoidea</taxon>
        <taxon>Culicidae</taxon>
        <taxon>Anophelinae</taxon>
        <taxon>Anopheles</taxon>
    </lineage>
</organism>
<sequence>METPSLFYTLQLPGETLVKAAPDNVVEVKQDPTTVGSVFVRINRTLRIYEPSSNGVWLEKHRVEELFSVGDHDPNYPWDVYGDGLLVVRKTEGIVVYRWSAAKFQQLIVAAKYSDVYGYADPNNTVLIGKMYPSDAYIGVLTRLGSTVEFRSINPTATGKPVRSLQKQPELDDDWINPSSTISLVEKYDGKKGQLAIALRTATELKLFRFNDKYGLEKLTTIQDIPPLDKEFDRIMFVKFDKATVHDMLHFSGQGLTMYRRNETNQLFEKVYYSTVFSKYRGWTRRTIETITTVDFNGDGLDELLCSGPRGLSLYQPTFTEEGFDLVNVFDETLQDRAIRYGLPRLVPRVAAPGGNVNNILLFTGGSLINVRTKLFTPPSNDVARVEPEPEKPQPPAGGTMIVPQSNYIVWLHDQLDLNALLQPLNPHTGAVDLSIPLIELPNAFGVSVRKMFQYKNIPYQSCLGRGWSLPLDYIAVERKNSAFAQDHDYAILKNNQRILLKPFPHWDSVYHRAFIIEGYKQAKIKYFADEEQWEVTMEDRKFFYGRWKTLRTIRKDMVCVSWPLCGPKLPLVKELPSRWYLVREESLTGQYANYTYAAVNAGNSYRLAAIRLDNGSNVRLNYTANNLLSNYTVKTSAYEQNVFLDYDGQSLREIRQEDRTLFKFGYQNDRMTTIVYPNGLESNLDYSELTIDRSRFEEVIPVGLSPTIYYGPDYTVLLDRELEDDRMVLRIHTLLGGTDGMKATGEKMYFGQPGIRSHMIHALENLLVLVLIYESWKEVTFVQYTRKEWVEKKHLDNFPLDGTIGAGKRFIVTLDLKRVQVYSIDHSGTLVTKDIMAGVPKNLLLRAFVNGFILYENANSITVWTLGYNERWQKGWCNQISNDIFAEVDKFIRQFDITDEFKGALHRGMLADAVTVHQNAVVIRMPILHNHALEIRTVFLIMNFDRQPKEVFKNTVKLPITNMTTYEYELRTNDGNLFTMHYPVVNGKYTLTMKRVTGPLLKTIEDQRQSSYKNIDDSKESSAKKQELKKEVDRKLAEERISINRTIIGKVQFAMDLSQFGVLSNQNGVLTGNRQLSYDGNTWVPKPVTPAMMRLEQVDQMLGEGFKLVKREHNDTFKVYEVPQNRLVFDTNTNNPQEIQIVAPRYVQAQPSKQPLSVFFFKTKETVTLPSSERMNRASNSIALVTVSNVNETAKYVIFRPVDAFLLKQTTIFSKQTLRLDRETTRVTGQVYNASDAQLSSEGAMFYRVKVTPGDDPRRFGWYEQATDTSTGHTVRKTFAADGTDVTDRGKEKKNREPKKDLVGTIWDRSRQLKIVDLGALRLVDEVVSYYGFEKYELNQYGKDNKWIFDPRQVEYKWENHYLSLPTATSLRATFTPADPINIFVVSCWISLGNTDVKVGNVVNAVKVVVTNLADSSKQTISGAKVQHAVMDWRYVETTIDTTKFPKQAKLTFDVMIETPNSRIMLVDHVRFSPLDMNFRANIYTPVTAELRAIHNNNGLLQQSLYSPRGKRVALLSEYGQLVDFSMHSKTAFSTLLGARSSLLEMKPRRGMFEGLGDYDWRPEAGGKWSGGYGMLKFADAGRGEIVRLFSDRFETIALRFLYQFESPHAKLSCKWRKQEFEIICPQQVQSCRRPPKIGEILLFITPLRVSVWLEGSLVGEHLIKSTFTQHEFSLVPTGQFQFSEFLVMFDSRAKLTYHNAMGRPVQVVEYLNPRTARLREILYDEIDRPTMQTKWTKITYDRHEYFAFNENFVTQVDGGSHRMAGIVSTQHPSCDGYPYSHTVYANDPSENKQFQGLPGKEYSVSGKYKRRYALRSEILLLSNLFPEKDGFRQKIVERPGKAIRATVEDLRGKKVAKFWQVGNYDHRLTTYEYSETYGYLYRELPPQYHALVKTTSRTRPFYTGGNTQEENRLKKLWEMSYNEEDGRLVMKRTPDGGSYEYVYNEQGILRYTIHYAKEYRKDIDRVIHFTYAANGKLSREALVNMTVEQCYLSLEEAPPSEDLIETTYGELDTNPLVRYRSQQSTRRIGQNHMIESLIFDEKERLLKKIFVVPTINTTYSIDYEYENENVRSVRYPVDSPTSSFKLLYDYNGHGEVAAIRESTQRDPFFQFTYNADGMMETMKVRTGTAHFFQRNFTYNEPGFLVKLADDFLTEDVSYVETDSYGQDSYTPIYEGLISRTIFTAHWQRTTSSLRTSLFPEDLISNSISRKQAIVCFDVLKQKGYLNEINEVNRTFYGERDDDLPFICGDVIPLNHLSSVLSSGSFPQLYGHRYDYDDHDQLIKAKYFHGSDELRLTPLTYRSFAKEIEGVKESDSKKIWDALLAERFLSSDCTNPNLCHGRPGPKSMFGDFIRQHRYHKHLQTLFSKAIIERKALTGDEFDARCKRWIEGSNMGKNVCRDIKNSLAKRNLIGNSPQNSLDSLSETFRNALKRYKSQIPDIVRVLSHHFATALGRSAGDVQSYEIDANGNHRMFYTGFSRYRLEYREGTNQITKLHRLYFDRDQREEEHFNMEHNSDGAVVKAEHKGINHMEYDRILHRVTKMEMTDGRKLIFQYDVRAERTFKQVLNPDGTVSHEKYYIRDANGLVLVDMELTYLAKDQPPDVRVTSYIYKDQQLVGFVRNDKLYGVISDHEGSVRLIVRDGEVVAAYDYLPYGQIFRRYGTDLDGQISYLYTGQEWEPETGLYNYRARLYDPDIGRFYQMDPKEQYPSPYVYAGNSPVSLVDPDGEFAFALAVFIMAIIGAYLGAASANNCWNPLKWDWRSSSTWLGLLTGAVTGASIPFNMASSVAFFVGLGLSMSTSIAIMVGAGITFAYFTIAASSGTWDPTKFDFTSPGTWNALMNGVATSSWILMNPSSLISSFTTLTSVAAKALFIVAKVTMSLGFTYLFAAISQGGEFDVTKWDFSDPALYMSVIDGFTTATVGLLFARNIPKQVNKWTGKVKRTVDLFVSNSACFRTQVVLGRDWSSKIMLTNNYLYVNFRNMQTLTKGFLTVGFYSVVCSLRVSQMFNSPIPEYTAAEAAINVLFTTEQFSDFIVKPLSPATPKMMLPKPPNVARLLRFRIRSEAIALGNESIIAPDWMPTRASSGASSLPNVFERILMYPFAWLFGEDTPKESTSDSAKVSFPSPQPEKSERSSYMLRNCYQLRSEQHPDGMIACYGHSTVVSILPKQDQNPKIGLADRYKHCLPLTYDGNPSVSCDGEWSSLLYTAQEAPRIFDFVDGWLLLAQIAPSVYKELKKGITYLVSDIKKPERSTVDEEILSYQTEKLHGKLEVLRMQVQSRAELSWACWVVEDLIEDVHDYFNHGMGSFRLLSDKVEALEEDVHESMAIHRLQRTCKEMHQTGAYKLWKSIA</sequence>
<evidence type="ECO:0000313" key="5">
    <source>
        <dbReference type="EnsemblMetazoa" id="ASIC014625-PA"/>
    </source>
</evidence>
<dbReference type="PANTHER" id="PTHR32305:SF15">
    <property type="entry name" value="PROTEIN RHSA-RELATED"/>
    <property type="match status" value="1"/>
</dbReference>
<dbReference type="OrthoDB" id="5426877at2759"/>
<feature type="region of interest" description="Disordered" evidence="1">
    <location>
        <begin position="380"/>
        <end position="399"/>
    </location>
</feature>
<dbReference type="InterPro" id="IPR022385">
    <property type="entry name" value="Rhs_assc_core"/>
</dbReference>
<dbReference type="STRING" id="74873.A0A084W8P2"/>
<keyword evidence="2" id="KW-1133">Transmembrane helix</keyword>
<dbReference type="Proteomes" id="UP000030765">
    <property type="component" value="Unassembled WGS sequence"/>
</dbReference>
<keyword evidence="2" id="KW-0472">Membrane</keyword>
<dbReference type="VEuPathDB" id="VectorBase:ASIC014625"/>
<dbReference type="NCBIfam" id="TIGR03696">
    <property type="entry name" value="Rhs_assc_core"/>
    <property type="match status" value="1"/>
</dbReference>
<dbReference type="EMBL" id="KE525319">
    <property type="protein sequence ID" value="KFB46586.1"/>
    <property type="molecule type" value="Genomic_DNA"/>
</dbReference>
<dbReference type="EMBL" id="ATLV01021497">
    <property type="status" value="NOT_ANNOTATED_CDS"/>
    <property type="molecule type" value="Genomic_DNA"/>
</dbReference>
<dbReference type="PANTHER" id="PTHR32305">
    <property type="match status" value="1"/>
</dbReference>
<proteinExistence type="predicted"/>
<reference evidence="4 6" key="1">
    <citation type="journal article" date="2014" name="BMC Genomics">
        <title>Genome sequence of Anopheles sinensis provides insight into genetics basis of mosquito competence for malaria parasites.</title>
        <authorList>
            <person name="Zhou D."/>
            <person name="Zhang D."/>
            <person name="Ding G."/>
            <person name="Shi L."/>
            <person name="Hou Q."/>
            <person name="Ye Y."/>
            <person name="Xu Y."/>
            <person name="Zhou H."/>
            <person name="Xiong C."/>
            <person name="Li S."/>
            <person name="Yu J."/>
            <person name="Hong S."/>
            <person name="Yu X."/>
            <person name="Zou P."/>
            <person name="Chen C."/>
            <person name="Chang X."/>
            <person name="Wang W."/>
            <person name="Lv Y."/>
            <person name="Sun Y."/>
            <person name="Ma L."/>
            <person name="Shen B."/>
            <person name="Zhu C."/>
        </authorList>
    </citation>
    <scope>NUCLEOTIDE SEQUENCE [LARGE SCALE GENOMIC DNA]</scope>
</reference>
<dbReference type="VEuPathDB" id="VectorBase:ASIS021871"/>